<dbReference type="Gene3D" id="3.30.70.330">
    <property type="match status" value="1"/>
</dbReference>
<evidence type="ECO:0008006" key="4">
    <source>
        <dbReference type="Google" id="ProtNLM"/>
    </source>
</evidence>
<keyword evidence="3" id="KW-1185">Reference proteome</keyword>
<evidence type="ECO:0000313" key="2">
    <source>
        <dbReference type="EMBL" id="CAL1702308.1"/>
    </source>
</evidence>
<evidence type="ECO:0000256" key="1">
    <source>
        <dbReference type="SAM" id="MobiDB-lite"/>
    </source>
</evidence>
<dbReference type="Proteomes" id="UP001497453">
    <property type="component" value="Chromosome 2"/>
</dbReference>
<name>A0ABP1D5Q7_9APHY</name>
<gene>
    <name evidence="2" type="ORF">GFSPODELE1_LOCUS3984</name>
</gene>
<proteinExistence type="predicted"/>
<feature type="region of interest" description="Disordered" evidence="1">
    <location>
        <begin position="23"/>
        <end position="52"/>
    </location>
</feature>
<evidence type="ECO:0000313" key="3">
    <source>
        <dbReference type="Proteomes" id="UP001497453"/>
    </source>
</evidence>
<dbReference type="EMBL" id="OZ037945">
    <property type="protein sequence ID" value="CAL1702308.1"/>
    <property type="molecule type" value="Genomic_DNA"/>
</dbReference>
<sequence>MARFCAPGNPHYVSATMFQTTRKASSKHKANSMHKAKQITNEQQRLQEKRRKCRKNFKGPTYAYVGNLTPRVTSLEVEKVFKRHTVSSVDIRCGGCIPIFIRDGSELPKGSVKPRLWSEDWQVINQFSKPPYDTCA</sequence>
<protein>
    <recommendedName>
        <fullName evidence="4">RRM domain-containing protein</fullName>
    </recommendedName>
</protein>
<organism evidence="2 3">
    <name type="scientific">Somion occarium</name>
    <dbReference type="NCBI Taxonomy" id="3059160"/>
    <lineage>
        <taxon>Eukaryota</taxon>
        <taxon>Fungi</taxon>
        <taxon>Dikarya</taxon>
        <taxon>Basidiomycota</taxon>
        <taxon>Agaricomycotina</taxon>
        <taxon>Agaricomycetes</taxon>
        <taxon>Polyporales</taxon>
        <taxon>Cerrenaceae</taxon>
        <taxon>Somion</taxon>
    </lineage>
</organism>
<dbReference type="InterPro" id="IPR012677">
    <property type="entry name" value="Nucleotide-bd_a/b_plait_sf"/>
</dbReference>
<accession>A0ABP1D5Q7</accession>
<feature type="compositionally biased region" description="Basic residues" evidence="1">
    <location>
        <begin position="24"/>
        <end position="37"/>
    </location>
</feature>
<reference evidence="3" key="1">
    <citation type="submission" date="2024-04" db="EMBL/GenBank/DDBJ databases">
        <authorList>
            <person name="Shaw F."/>
            <person name="Minotto A."/>
        </authorList>
    </citation>
    <scope>NUCLEOTIDE SEQUENCE [LARGE SCALE GENOMIC DNA]</scope>
</reference>